<evidence type="ECO:0000256" key="8">
    <source>
        <dbReference type="ARBA" id="ARBA00022989"/>
    </source>
</evidence>
<feature type="region of interest" description="Disordered" evidence="10">
    <location>
        <begin position="125"/>
        <end position="149"/>
    </location>
</feature>
<dbReference type="RefSeq" id="WP_084393909.1">
    <property type="nucleotide sequence ID" value="NZ_BMKF01000001.1"/>
</dbReference>
<comment type="subcellular location">
    <subcellularLocation>
        <location evidence="1">Cell inner membrane</location>
        <topology evidence="1">Single-pass membrane protein</topology>
    </subcellularLocation>
</comment>
<evidence type="ECO:0000256" key="5">
    <source>
        <dbReference type="ARBA" id="ARBA00022481"/>
    </source>
</evidence>
<evidence type="ECO:0000313" key="13">
    <source>
        <dbReference type="EMBL" id="GGB58138.1"/>
    </source>
</evidence>
<organism evidence="13 14">
    <name type="scientific">Henriciella pelagia</name>
    <dbReference type="NCBI Taxonomy" id="1977912"/>
    <lineage>
        <taxon>Bacteria</taxon>
        <taxon>Pseudomonadati</taxon>
        <taxon>Pseudomonadota</taxon>
        <taxon>Alphaproteobacteria</taxon>
        <taxon>Hyphomonadales</taxon>
        <taxon>Hyphomonadaceae</taxon>
        <taxon>Henriciella</taxon>
    </lineage>
</organism>
<reference evidence="14" key="1">
    <citation type="journal article" date="2019" name="Int. J. Syst. Evol. Microbiol.">
        <title>The Global Catalogue of Microorganisms (GCM) 10K type strain sequencing project: providing services to taxonomists for standard genome sequencing and annotation.</title>
        <authorList>
            <consortium name="The Broad Institute Genomics Platform"/>
            <consortium name="The Broad Institute Genome Sequencing Center for Infectious Disease"/>
            <person name="Wu L."/>
            <person name="Ma J."/>
        </authorList>
    </citation>
    <scope>NUCLEOTIDE SEQUENCE [LARGE SCALE GENOMIC DNA]</scope>
    <source>
        <strain evidence="14">CGMCC 1.15928</strain>
    </source>
</reference>
<evidence type="ECO:0000256" key="9">
    <source>
        <dbReference type="ARBA" id="ARBA00023136"/>
    </source>
</evidence>
<dbReference type="Proteomes" id="UP000628854">
    <property type="component" value="Unassembled WGS sequence"/>
</dbReference>
<dbReference type="EMBL" id="BMKF01000001">
    <property type="protein sequence ID" value="GGB58138.1"/>
    <property type="molecule type" value="Genomic_DNA"/>
</dbReference>
<feature type="transmembrane region" description="Helical" evidence="11">
    <location>
        <begin position="20"/>
        <end position="41"/>
    </location>
</feature>
<dbReference type="PANTHER" id="PTHR30093">
    <property type="entry name" value="GENERAL SECRETION PATHWAY PROTEIN G"/>
    <property type="match status" value="1"/>
</dbReference>
<dbReference type="InterPro" id="IPR045584">
    <property type="entry name" value="Pilin-like"/>
</dbReference>
<keyword evidence="7 11" id="KW-0812">Transmembrane</keyword>
<dbReference type="InterPro" id="IPR012902">
    <property type="entry name" value="N_methyl_site"/>
</dbReference>
<sequence length="149" mass="16349">MTLKPKRKPSKQAGFTLTEIMVVIFIIGLLSTVVLFNVLGARTDAQVKTARTNVAALTNALEQYSLDMYDYPTEQQGLEALVTEPAGANSAGSYRRGGYIQKLPLDPWGRPFVYKRPAEKSDKAYDLYSLGADGQEGGEDENADIGNWN</sequence>
<protein>
    <recommendedName>
        <fullName evidence="3">Type II secretion system core protein G</fullName>
    </recommendedName>
</protein>
<name>A0ABQ1J207_9PROT</name>
<keyword evidence="6" id="KW-0997">Cell inner membrane</keyword>
<evidence type="ECO:0000256" key="2">
    <source>
        <dbReference type="ARBA" id="ARBA00009984"/>
    </source>
</evidence>
<dbReference type="NCBIfam" id="TIGR01710">
    <property type="entry name" value="typeII_sec_gspG"/>
    <property type="match status" value="1"/>
</dbReference>
<dbReference type="Gene3D" id="3.30.700.10">
    <property type="entry name" value="Glycoprotein, Type 4 Pilin"/>
    <property type="match status" value="1"/>
</dbReference>
<evidence type="ECO:0000313" key="14">
    <source>
        <dbReference type="Proteomes" id="UP000628854"/>
    </source>
</evidence>
<evidence type="ECO:0000256" key="6">
    <source>
        <dbReference type="ARBA" id="ARBA00022519"/>
    </source>
</evidence>
<accession>A0ABQ1J207</accession>
<feature type="domain" description="Type II secretion system protein GspG C-terminal" evidence="12">
    <location>
        <begin position="37"/>
        <end position="148"/>
    </location>
</feature>
<dbReference type="PRINTS" id="PR00813">
    <property type="entry name" value="BCTERIALGSPG"/>
</dbReference>
<dbReference type="Pfam" id="PF08334">
    <property type="entry name" value="T2SSG"/>
    <property type="match status" value="1"/>
</dbReference>
<evidence type="ECO:0000256" key="10">
    <source>
        <dbReference type="SAM" id="MobiDB-lite"/>
    </source>
</evidence>
<keyword evidence="8 11" id="KW-1133">Transmembrane helix</keyword>
<dbReference type="SUPFAM" id="SSF54523">
    <property type="entry name" value="Pili subunits"/>
    <property type="match status" value="1"/>
</dbReference>
<keyword evidence="4" id="KW-1003">Cell membrane</keyword>
<keyword evidence="9 11" id="KW-0472">Membrane</keyword>
<evidence type="ECO:0000256" key="11">
    <source>
        <dbReference type="SAM" id="Phobius"/>
    </source>
</evidence>
<dbReference type="InterPro" id="IPR000983">
    <property type="entry name" value="Bac_GSPG_pilin"/>
</dbReference>
<comment type="caution">
    <text evidence="13">The sequence shown here is derived from an EMBL/GenBank/DDBJ whole genome shotgun (WGS) entry which is preliminary data.</text>
</comment>
<comment type="similarity">
    <text evidence="2">Belongs to the GSP G family.</text>
</comment>
<evidence type="ECO:0000256" key="4">
    <source>
        <dbReference type="ARBA" id="ARBA00022475"/>
    </source>
</evidence>
<proteinExistence type="inferred from homology"/>
<evidence type="ECO:0000256" key="3">
    <source>
        <dbReference type="ARBA" id="ARBA00020042"/>
    </source>
</evidence>
<keyword evidence="14" id="KW-1185">Reference proteome</keyword>
<gene>
    <name evidence="13" type="ORF">GCM10011503_03160</name>
</gene>
<dbReference type="Pfam" id="PF07963">
    <property type="entry name" value="N_methyl"/>
    <property type="match status" value="1"/>
</dbReference>
<keyword evidence="5" id="KW-0488">Methylation</keyword>
<dbReference type="InterPro" id="IPR010054">
    <property type="entry name" value="Type2_sec_GspG"/>
</dbReference>
<evidence type="ECO:0000259" key="12">
    <source>
        <dbReference type="Pfam" id="PF08334"/>
    </source>
</evidence>
<dbReference type="InterPro" id="IPR013545">
    <property type="entry name" value="T2SS_protein-GspG_C"/>
</dbReference>
<evidence type="ECO:0000256" key="1">
    <source>
        <dbReference type="ARBA" id="ARBA00004377"/>
    </source>
</evidence>
<dbReference type="PANTHER" id="PTHR30093:SF44">
    <property type="entry name" value="TYPE II SECRETION SYSTEM CORE PROTEIN G"/>
    <property type="match status" value="1"/>
</dbReference>
<dbReference type="NCBIfam" id="TIGR02532">
    <property type="entry name" value="IV_pilin_GFxxxE"/>
    <property type="match status" value="1"/>
</dbReference>
<evidence type="ECO:0000256" key="7">
    <source>
        <dbReference type="ARBA" id="ARBA00022692"/>
    </source>
</evidence>